<evidence type="ECO:0000259" key="11">
    <source>
        <dbReference type="PROSITE" id="PS50268"/>
    </source>
</evidence>
<feature type="signal peptide" evidence="10">
    <location>
        <begin position="1"/>
        <end position="19"/>
    </location>
</feature>
<dbReference type="PROSITE" id="PS00232">
    <property type="entry name" value="CADHERIN_1"/>
    <property type="match status" value="1"/>
</dbReference>
<feature type="chain" id="PRO_5047011610" description="Cadherin domain-containing protein" evidence="10">
    <location>
        <begin position="20"/>
        <end position="1081"/>
    </location>
</feature>
<feature type="non-terminal residue" evidence="12">
    <location>
        <position position="1081"/>
    </location>
</feature>
<dbReference type="InterPro" id="IPR020894">
    <property type="entry name" value="Cadherin_CS"/>
</dbReference>
<comment type="caution">
    <text evidence="12">The sequence shown here is derived from an EMBL/GenBank/DDBJ whole genome shotgun (WGS) entry which is preliminary data.</text>
</comment>
<feature type="domain" description="Cadherin" evidence="11">
    <location>
        <begin position="1028"/>
        <end position="1081"/>
    </location>
</feature>
<feature type="domain" description="Cadherin" evidence="11">
    <location>
        <begin position="145"/>
        <end position="252"/>
    </location>
</feature>
<dbReference type="InterPro" id="IPR015919">
    <property type="entry name" value="Cadherin-like_sf"/>
</dbReference>
<keyword evidence="6" id="KW-1133">Transmembrane helix</keyword>
<evidence type="ECO:0000256" key="2">
    <source>
        <dbReference type="ARBA" id="ARBA00022692"/>
    </source>
</evidence>
<name>A0ABR3MPT6_9TELE</name>
<dbReference type="SMART" id="SM00112">
    <property type="entry name" value="CA"/>
    <property type="match status" value="9"/>
</dbReference>
<feature type="domain" description="Cadherin" evidence="11">
    <location>
        <begin position="711"/>
        <end position="815"/>
    </location>
</feature>
<accession>A0ABR3MPT6</accession>
<dbReference type="CDD" id="cd11304">
    <property type="entry name" value="Cadherin_repeat"/>
    <property type="match status" value="10"/>
</dbReference>
<dbReference type="PROSITE" id="PS50268">
    <property type="entry name" value="CADHERIN_2"/>
    <property type="match status" value="9"/>
</dbReference>
<dbReference type="EMBL" id="JAYMGO010000010">
    <property type="protein sequence ID" value="KAL1266633.1"/>
    <property type="molecule type" value="Genomic_DNA"/>
</dbReference>
<comment type="subcellular location">
    <subcellularLocation>
        <location evidence="1">Membrane</location>
    </subcellularLocation>
</comment>
<reference evidence="12 13" key="1">
    <citation type="submission" date="2023-09" db="EMBL/GenBank/DDBJ databases">
        <authorList>
            <person name="Wang M."/>
        </authorList>
    </citation>
    <scope>NUCLEOTIDE SEQUENCE [LARGE SCALE GENOMIC DNA]</scope>
    <source>
        <strain evidence="12">GT-2023</strain>
        <tissue evidence="12">Liver</tissue>
    </source>
</reference>
<dbReference type="PRINTS" id="PR00205">
    <property type="entry name" value="CADHERIN"/>
</dbReference>
<dbReference type="InterPro" id="IPR002126">
    <property type="entry name" value="Cadherin-like_dom"/>
</dbReference>
<keyword evidence="10" id="KW-0732">Signal</keyword>
<proteinExistence type="predicted"/>
<dbReference type="Proteomes" id="UP001558613">
    <property type="component" value="Unassembled WGS sequence"/>
</dbReference>
<protein>
    <recommendedName>
        <fullName evidence="11">Cadherin domain-containing protein</fullName>
    </recommendedName>
</protein>
<evidence type="ECO:0000256" key="3">
    <source>
        <dbReference type="ARBA" id="ARBA00022737"/>
    </source>
</evidence>
<keyword evidence="4 9" id="KW-0106">Calcium</keyword>
<dbReference type="Gene3D" id="2.60.40.60">
    <property type="entry name" value="Cadherins"/>
    <property type="match status" value="10"/>
</dbReference>
<evidence type="ECO:0000313" key="13">
    <source>
        <dbReference type="Proteomes" id="UP001558613"/>
    </source>
</evidence>
<keyword evidence="8" id="KW-0325">Glycoprotein</keyword>
<evidence type="ECO:0000256" key="4">
    <source>
        <dbReference type="ARBA" id="ARBA00022837"/>
    </source>
</evidence>
<dbReference type="Pfam" id="PF00028">
    <property type="entry name" value="Cadherin"/>
    <property type="match status" value="7"/>
</dbReference>
<keyword evidence="3" id="KW-0677">Repeat</keyword>
<dbReference type="PANTHER" id="PTHR24026">
    <property type="entry name" value="FAT ATYPICAL CADHERIN-RELATED"/>
    <property type="match status" value="1"/>
</dbReference>
<feature type="domain" description="Cadherin" evidence="11">
    <location>
        <begin position="921"/>
        <end position="1027"/>
    </location>
</feature>
<keyword evidence="13" id="KW-1185">Reference proteome</keyword>
<evidence type="ECO:0000313" key="12">
    <source>
        <dbReference type="EMBL" id="KAL1266633.1"/>
    </source>
</evidence>
<evidence type="ECO:0000256" key="5">
    <source>
        <dbReference type="ARBA" id="ARBA00022889"/>
    </source>
</evidence>
<keyword evidence="5" id="KW-0130">Cell adhesion</keyword>
<dbReference type="SUPFAM" id="SSF49313">
    <property type="entry name" value="Cadherin-like"/>
    <property type="match status" value="10"/>
</dbReference>
<evidence type="ECO:0000256" key="10">
    <source>
        <dbReference type="SAM" id="SignalP"/>
    </source>
</evidence>
<organism evidence="12 13">
    <name type="scientific">Cirrhinus molitorella</name>
    <name type="common">mud carp</name>
    <dbReference type="NCBI Taxonomy" id="172907"/>
    <lineage>
        <taxon>Eukaryota</taxon>
        <taxon>Metazoa</taxon>
        <taxon>Chordata</taxon>
        <taxon>Craniata</taxon>
        <taxon>Vertebrata</taxon>
        <taxon>Euteleostomi</taxon>
        <taxon>Actinopterygii</taxon>
        <taxon>Neopterygii</taxon>
        <taxon>Teleostei</taxon>
        <taxon>Ostariophysi</taxon>
        <taxon>Cypriniformes</taxon>
        <taxon>Cyprinidae</taxon>
        <taxon>Labeoninae</taxon>
        <taxon>Labeonini</taxon>
        <taxon>Cirrhinus</taxon>
    </lineage>
</organism>
<gene>
    <name evidence="12" type="ORF">QQF64_002308</name>
</gene>
<feature type="domain" description="Cadherin" evidence="11">
    <location>
        <begin position="458"/>
        <end position="563"/>
    </location>
</feature>
<evidence type="ECO:0000256" key="1">
    <source>
        <dbReference type="ARBA" id="ARBA00004370"/>
    </source>
</evidence>
<dbReference type="PANTHER" id="PTHR24026:SF136">
    <property type="entry name" value="PROTOCADHERIN-23"/>
    <property type="match status" value="1"/>
</dbReference>
<feature type="domain" description="Cadherin" evidence="11">
    <location>
        <begin position="816"/>
        <end position="920"/>
    </location>
</feature>
<feature type="domain" description="Cadherin" evidence="11">
    <location>
        <begin position="30"/>
        <end position="144"/>
    </location>
</feature>
<evidence type="ECO:0000256" key="9">
    <source>
        <dbReference type="PROSITE-ProRule" id="PRU00043"/>
    </source>
</evidence>
<evidence type="ECO:0000256" key="7">
    <source>
        <dbReference type="ARBA" id="ARBA00023136"/>
    </source>
</evidence>
<sequence length="1081" mass="119644">MRNCLSLLLLHLLPCLGQLQEPGSSFFQFTASVYNATIYENSAARTYVRTEDKMGIPLSKSDPLDIKFSIESGDEEGLFQIEEFVLGDFCFLRIRTNGGSAAILNREVQNNYTLTVRATAKGGLEAYVTVNVQIMDMNDLRPLFSPTSYAIEIPESASLGASVAQVTATDADIGSNGEFYYFFKEDMEEFAVHPTSGEVSLTARLNADKNSRFDLEVLAVDRGMKVYGNSGISSTAKLVMSVVRINEFAPTLTAVARYPLISDKDPVYAIVTVEDLDEGPNGEIEWVAIIAGDPQEQFVLDRAPLGNEYKLKMSEPVNWDKFPYGCNLTFQARDRGTPPKLSNTQSVQLLVKKPQSVQVSFEKNIYKTSIIEIAPPGTIIETVRISPRPRVVSYALSLTSDSIYFIINPLTGVISTAQQFTTLKQELFDLEVMETVSGMTANVQITVEDANYNYPVFTSTSYEVSINESVPIGTAILTVSAVDDDKGDNGCITYSIASLQPLPFTINQNTGELTTSKELDFESSLETYVFAVRASDWGSPYRRESEVNVTVQVLNINDNQPLFERVSCKGTIGRDFPVGQTIIIMSAIDIDELGLVKYKILSGNEQDVFTLNPDSGMLSLRRPLSVMSVKNEQFNLKIAASDGELLSVPTFVNISLVRGRMPARSFNCRDTKVAQKLAEKLLKRATAISKSKVEEGYTDLFSVNRQTPQFESFPSDIVVREDMPVGASVLQVNTNDGDTGFNGRVLHAISDGNVDSCFNIDMESGLIYIYQPLDRERSDRYLLNITIYDLGLPQRSSWRLLTVNIDDVNDNSPEFSLESYTAVIPENAAIGTEVIQVTASDEDLGQNGEISYALLTSTPLFGINSETGSVYVSGQLDRESTLDFTLKIQAKDKAERGNQMFSETVLRVYIEDVNDCAPVFIPRSYSCRVLEDLPIGAVIAWLQTQDPDLGSGGWVRYSLPNDFNGTFKIHPESGAIKVAKDLDYEKQQFYNLSVVAEDLGFPVKLRSESYLEVEVIDVNENLNEPYFSEFAVRGTVKENSRHGTSVLQVTAQDDDKGRDGVIRYSIKARSGLGKFSIDEET</sequence>
<feature type="domain" description="Cadherin" evidence="11">
    <location>
        <begin position="362"/>
        <end position="457"/>
    </location>
</feature>
<keyword evidence="7" id="KW-0472">Membrane</keyword>
<evidence type="ECO:0000256" key="6">
    <source>
        <dbReference type="ARBA" id="ARBA00022989"/>
    </source>
</evidence>
<feature type="domain" description="Cadherin" evidence="11">
    <location>
        <begin position="571"/>
        <end position="664"/>
    </location>
</feature>
<evidence type="ECO:0000256" key="8">
    <source>
        <dbReference type="ARBA" id="ARBA00023180"/>
    </source>
</evidence>
<keyword evidence="2" id="KW-0812">Transmembrane</keyword>